<reference evidence="5 6" key="1">
    <citation type="submission" date="2018-02" db="EMBL/GenBank/DDBJ databases">
        <title>Complete genome of Nitrosopumilus cobalaminigenes HCA1.</title>
        <authorList>
            <person name="Qin W."/>
            <person name="Zheng Y."/>
            <person name="Stahl D.A."/>
        </authorList>
    </citation>
    <scope>NUCLEOTIDE SEQUENCE [LARGE SCALE GENOMIC DNA]</scope>
    <source>
        <strain evidence="5 6">HCA1</strain>
    </source>
</reference>
<dbReference type="GO" id="GO:0005524">
    <property type="term" value="F:ATP binding"/>
    <property type="evidence" value="ECO:0007669"/>
    <property type="project" value="UniProtKB-UniRule"/>
</dbReference>
<dbReference type="GO" id="GO:0033178">
    <property type="term" value="C:proton-transporting two-sector ATPase complex, catalytic domain"/>
    <property type="evidence" value="ECO:0007669"/>
    <property type="project" value="InterPro"/>
</dbReference>
<keyword evidence="4" id="KW-0472">Membrane</keyword>
<gene>
    <name evidence="4" type="primary">atpE</name>
    <name evidence="5" type="ORF">C5F47_08695</name>
</gene>
<evidence type="ECO:0000313" key="5">
    <source>
        <dbReference type="EMBL" id="QLH03608.1"/>
    </source>
</evidence>
<dbReference type="AlphaFoldDB" id="A0A7D5M3M5"/>
<keyword evidence="4" id="KW-0375">Hydrogen ion transport</keyword>
<sequence>MDKWHPLANIALEQTIDKILLQTEKEIESSIDSALSDSNQTLDDAIPKLEQEYDKIIADGKKEADKIEKQIIGSADIEARNKQLLALEESVDKVFVKALDEIANTDRSGDYTNLIKSLLDESTKILGTTEVLVSTNSKDRDVVQSALSGFPGSELSSDTIQCIGGVIIKSKDGAMTFDNTLDARIERLKPLIRKDIAAKFGVNN</sequence>
<comment type="function">
    <text evidence="4">Component of the A-type ATP synthase that produces ATP from ADP in the presence of a proton gradient across the membrane.</text>
</comment>
<name>A0A7D5M3M5_9ARCH</name>
<keyword evidence="3 4" id="KW-0406">Ion transport</keyword>
<keyword evidence="4" id="KW-1003">Cell membrane</keyword>
<evidence type="ECO:0000256" key="4">
    <source>
        <dbReference type="HAMAP-Rule" id="MF_00311"/>
    </source>
</evidence>
<organism evidence="5 6">
    <name type="scientific">Nitrosopumilus cobalaminigenes</name>
    <dbReference type="NCBI Taxonomy" id="1470066"/>
    <lineage>
        <taxon>Archaea</taxon>
        <taxon>Nitrososphaerota</taxon>
        <taxon>Nitrososphaeria</taxon>
        <taxon>Nitrosopumilales</taxon>
        <taxon>Nitrosopumilaceae</taxon>
        <taxon>Nitrosopumilus</taxon>
    </lineage>
</organism>
<dbReference type="GeneID" id="56060137"/>
<dbReference type="GO" id="GO:0046961">
    <property type="term" value="F:proton-transporting ATPase activity, rotational mechanism"/>
    <property type="evidence" value="ECO:0007669"/>
    <property type="project" value="InterPro"/>
</dbReference>
<dbReference type="HAMAP" id="MF_00311">
    <property type="entry name" value="ATP_synth_E_arch"/>
    <property type="match status" value="1"/>
</dbReference>
<dbReference type="InterPro" id="IPR038495">
    <property type="entry name" value="ATPase_E_C"/>
</dbReference>
<comment type="subcellular location">
    <subcellularLocation>
        <location evidence="4">Cell membrane</location>
        <topology evidence="4">Peripheral membrane protein</topology>
    </subcellularLocation>
</comment>
<dbReference type="OrthoDB" id="4691at2157"/>
<comment type="subunit">
    <text evidence="4">Has multiple subunits with at least A(3), B(3), C, D, E, F, H, I and proteolipid K(x).</text>
</comment>
<accession>A0A7D5M3M5</accession>
<keyword evidence="4" id="KW-0066">ATP synthesis</keyword>
<comment type="similarity">
    <text evidence="1 4">Belongs to the V-ATPase E subunit family.</text>
</comment>
<dbReference type="InterPro" id="IPR002842">
    <property type="entry name" value="ATPase_V1_Esu"/>
</dbReference>
<dbReference type="GO" id="GO:0046933">
    <property type="term" value="F:proton-transporting ATP synthase activity, rotational mechanism"/>
    <property type="evidence" value="ECO:0007669"/>
    <property type="project" value="UniProtKB-UniRule"/>
</dbReference>
<dbReference type="PANTHER" id="PTHR45715">
    <property type="entry name" value="ATPASE H+-TRANSPORTING V1 SUBUNIT E1A-RELATED"/>
    <property type="match status" value="1"/>
</dbReference>
<dbReference type="KEGG" id="ncl:C5F47_08695"/>
<dbReference type="GO" id="GO:0005886">
    <property type="term" value="C:plasma membrane"/>
    <property type="evidence" value="ECO:0007669"/>
    <property type="project" value="UniProtKB-SubCell"/>
</dbReference>
<dbReference type="RefSeq" id="WP_179360726.1">
    <property type="nucleotide sequence ID" value="NZ_CP026993.1"/>
</dbReference>
<evidence type="ECO:0000256" key="2">
    <source>
        <dbReference type="ARBA" id="ARBA00022448"/>
    </source>
</evidence>
<dbReference type="Proteomes" id="UP000509771">
    <property type="component" value="Chromosome"/>
</dbReference>
<keyword evidence="2 4" id="KW-0813">Transport</keyword>
<dbReference type="Gene3D" id="3.30.2320.30">
    <property type="entry name" value="ATP synthase, E subunit, C-terminal"/>
    <property type="match status" value="1"/>
</dbReference>
<evidence type="ECO:0000256" key="1">
    <source>
        <dbReference type="ARBA" id="ARBA00005901"/>
    </source>
</evidence>
<dbReference type="SUPFAM" id="SSF160527">
    <property type="entry name" value="V-type ATPase subunit E-like"/>
    <property type="match status" value="1"/>
</dbReference>
<dbReference type="GO" id="GO:0042777">
    <property type="term" value="P:proton motive force-driven plasma membrane ATP synthesis"/>
    <property type="evidence" value="ECO:0007669"/>
    <property type="project" value="UniProtKB-UniRule"/>
</dbReference>
<keyword evidence="6" id="KW-1185">Reference proteome</keyword>
<evidence type="ECO:0000313" key="6">
    <source>
        <dbReference type="Proteomes" id="UP000509771"/>
    </source>
</evidence>
<evidence type="ECO:0000256" key="3">
    <source>
        <dbReference type="ARBA" id="ARBA00023065"/>
    </source>
</evidence>
<proteinExistence type="inferred from homology"/>
<protein>
    <recommendedName>
        <fullName evidence="4">A-type ATP synthase subunit E</fullName>
    </recommendedName>
</protein>
<dbReference type="EMBL" id="CP026993">
    <property type="protein sequence ID" value="QLH03608.1"/>
    <property type="molecule type" value="Genomic_DNA"/>
</dbReference>
<dbReference type="Pfam" id="PF01991">
    <property type="entry name" value="vATP-synt_E"/>
    <property type="match status" value="1"/>
</dbReference>
<dbReference type="Gene3D" id="1.20.5.620">
    <property type="entry name" value="F1F0 ATP synthase subunit B, membrane domain"/>
    <property type="match status" value="1"/>
</dbReference>